<feature type="domain" description="DNA polymerase III beta sliding clamp central" evidence="12">
    <location>
        <begin position="143"/>
        <end position="256"/>
    </location>
</feature>
<dbReference type="PANTHER" id="PTHR30478">
    <property type="entry name" value="DNA POLYMERASE III SUBUNIT BETA"/>
    <property type="match status" value="1"/>
</dbReference>
<dbReference type="InterPro" id="IPR001001">
    <property type="entry name" value="DNA_polIII_beta"/>
</dbReference>
<evidence type="ECO:0000256" key="4">
    <source>
        <dbReference type="ARBA" id="ARBA00022490"/>
    </source>
</evidence>
<organism evidence="13 14">
    <name type="scientific">Photobacterium lutimaris</name>
    <dbReference type="NCBI Taxonomy" id="388278"/>
    <lineage>
        <taxon>Bacteria</taxon>
        <taxon>Pseudomonadati</taxon>
        <taxon>Pseudomonadota</taxon>
        <taxon>Gammaproteobacteria</taxon>
        <taxon>Vibrionales</taxon>
        <taxon>Vibrionaceae</taxon>
        <taxon>Photobacterium</taxon>
    </lineage>
</organism>
<evidence type="ECO:0000256" key="7">
    <source>
        <dbReference type="ARBA" id="ARBA00022705"/>
    </source>
</evidence>
<keyword evidence="4" id="KW-0963">Cytoplasm</keyword>
<comment type="similarity">
    <text evidence="2">Belongs to the beta sliding clamp family.</text>
</comment>
<dbReference type="EMBL" id="PYMH01000013">
    <property type="protein sequence ID" value="PSU31785.1"/>
    <property type="molecule type" value="Genomic_DNA"/>
</dbReference>
<evidence type="ECO:0000256" key="10">
    <source>
        <dbReference type="ARBA" id="ARBA00030988"/>
    </source>
</evidence>
<evidence type="ECO:0000313" key="14">
    <source>
        <dbReference type="Proteomes" id="UP000241222"/>
    </source>
</evidence>
<comment type="caution">
    <text evidence="13">The sequence shown here is derived from an EMBL/GenBank/DDBJ whole genome shotgun (WGS) entry which is preliminary data.</text>
</comment>
<dbReference type="GO" id="GO:0008408">
    <property type="term" value="F:3'-5' exonuclease activity"/>
    <property type="evidence" value="ECO:0007669"/>
    <property type="project" value="InterPro"/>
</dbReference>
<dbReference type="SMART" id="SM00480">
    <property type="entry name" value="POL3Bc"/>
    <property type="match status" value="1"/>
</dbReference>
<dbReference type="GO" id="GO:0003887">
    <property type="term" value="F:DNA-directed DNA polymerase activity"/>
    <property type="evidence" value="ECO:0007669"/>
    <property type="project" value="UniProtKB-KW"/>
</dbReference>
<dbReference type="GO" id="GO:0003677">
    <property type="term" value="F:DNA binding"/>
    <property type="evidence" value="ECO:0007669"/>
    <property type="project" value="UniProtKB-KW"/>
</dbReference>
<dbReference type="Gene3D" id="3.10.150.10">
    <property type="entry name" value="DNA Polymerase III, subunit A, domain 2"/>
    <property type="match status" value="1"/>
</dbReference>
<keyword evidence="6" id="KW-0548">Nucleotidyltransferase</keyword>
<dbReference type="Proteomes" id="UP000241222">
    <property type="component" value="Unassembled WGS sequence"/>
</dbReference>
<dbReference type="GO" id="GO:0009360">
    <property type="term" value="C:DNA polymerase III complex"/>
    <property type="evidence" value="ECO:0007669"/>
    <property type="project" value="InterPro"/>
</dbReference>
<dbReference type="SUPFAM" id="SSF55979">
    <property type="entry name" value="DNA clamp"/>
    <property type="match status" value="2"/>
</dbReference>
<evidence type="ECO:0000256" key="1">
    <source>
        <dbReference type="ARBA" id="ARBA00004496"/>
    </source>
</evidence>
<dbReference type="OrthoDB" id="6630181at2"/>
<evidence type="ECO:0000256" key="2">
    <source>
        <dbReference type="ARBA" id="ARBA00010752"/>
    </source>
</evidence>
<evidence type="ECO:0000256" key="9">
    <source>
        <dbReference type="ARBA" id="ARBA00023125"/>
    </source>
</evidence>
<dbReference type="Gene3D" id="3.70.10.10">
    <property type="match status" value="1"/>
</dbReference>
<gene>
    <name evidence="13" type="ORF">C9I99_21615</name>
</gene>
<dbReference type="AlphaFoldDB" id="A0A2T3ITU2"/>
<keyword evidence="7" id="KW-0235">DNA replication</keyword>
<evidence type="ECO:0000256" key="5">
    <source>
        <dbReference type="ARBA" id="ARBA00022679"/>
    </source>
</evidence>
<dbReference type="GO" id="GO:0006271">
    <property type="term" value="P:DNA strand elongation involved in DNA replication"/>
    <property type="evidence" value="ECO:0007669"/>
    <property type="project" value="TreeGrafter"/>
</dbReference>
<proteinExistence type="inferred from homology"/>
<evidence type="ECO:0000256" key="6">
    <source>
        <dbReference type="ARBA" id="ARBA00022695"/>
    </source>
</evidence>
<name>A0A2T3ITU2_9GAMM</name>
<keyword evidence="14" id="KW-1185">Reference proteome</keyword>
<protein>
    <recommendedName>
        <fullName evidence="3">Beta sliding clamp</fullName>
    </recommendedName>
    <alternativeName>
        <fullName evidence="11">Beta-clamp processivity factor</fullName>
    </alternativeName>
    <alternativeName>
        <fullName evidence="10">DNA polymerase III beta sliding clamp subunit</fullName>
    </alternativeName>
</protein>
<evidence type="ECO:0000259" key="12">
    <source>
        <dbReference type="Pfam" id="PF02767"/>
    </source>
</evidence>
<dbReference type="CDD" id="cd00140">
    <property type="entry name" value="beta_clamp"/>
    <property type="match status" value="1"/>
</dbReference>
<sequence length="381" mass="41812">MGKAFSKELKPVRNTEMNINISPSALYNALTSVALACDKDQPNCLLATEEDYAFAVGSGHSMEYTSRNIKCEVVEHGIIGVHVSDFMNIVKGFRGSDSINVRSGDKSVIVSYQLSVYELPLIPQGEVPVSMHEQVDFDNVCTIDSDMLHDHLASLDRCAPQQDVRYTLNGINFDFSNDKLNLVATNGQIMSVAEIPVENCKGGSYTVPKGGDVLGALKKMLSTAGEEVDIGFSHNFIQVELTNGEALRGRLIDGRYVDWRRVMQPIGDDEGELVVFKRLELLNVLDRLTTVSLKTLRINLFPGQATFQLAQKAINSGTEIMMCQGNATIEFGINPTLLKDILNATCGHEEEVAIKIQSINGLIKVLARETNRIGGIMPCKL</sequence>
<evidence type="ECO:0000313" key="13">
    <source>
        <dbReference type="EMBL" id="PSU31785.1"/>
    </source>
</evidence>
<evidence type="ECO:0000256" key="8">
    <source>
        <dbReference type="ARBA" id="ARBA00022932"/>
    </source>
</evidence>
<dbReference type="GO" id="GO:0005737">
    <property type="term" value="C:cytoplasm"/>
    <property type="evidence" value="ECO:0007669"/>
    <property type="project" value="UniProtKB-SubCell"/>
</dbReference>
<dbReference type="InterPro" id="IPR022637">
    <property type="entry name" value="DNA_polIII_beta_cen"/>
</dbReference>
<keyword evidence="5" id="KW-0808">Transferase</keyword>
<reference evidence="13 14" key="1">
    <citation type="submission" date="2018-03" db="EMBL/GenBank/DDBJ databases">
        <title>Whole genome sequencing of Histamine producing bacteria.</title>
        <authorList>
            <person name="Butler K."/>
        </authorList>
    </citation>
    <scope>NUCLEOTIDE SEQUENCE [LARGE SCALE GENOMIC DNA]</scope>
    <source>
        <strain evidence="13 14">JCM 13586</strain>
    </source>
</reference>
<accession>A0A2T3ITU2</accession>
<dbReference type="PANTHER" id="PTHR30478:SF0">
    <property type="entry name" value="BETA SLIDING CLAMP"/>
    <property type="match status" value="1"/>
</dbReference>
<evidence type="ECO:0000256" key="11">
    <source>
        <dbReference type="ARBA" id="ARBA00033276"/>
    </source>
</evidence>
<dbReference type="InterPro" id="IPR046938">
    <property type="entry name" value="DNA_clamp_sf"/>
</dbReference>
<keyword evidence="8" id="KW-0239">DNA-directed DNA polymerase</keyword>
<dbReference type="Pfam" id="PF02767">
    <property type="entry name" value="DNA_pol3_beta_2"/>
    <property type="match status" value="1"/>
</dbReference>
<keyword evidence="9" id="KW-0238">DNA-binding</keyword>
<evidence type="ECO:0000256" key="3">
    <source>
        <dbReference type="ARBA" id="ARBA00021035"/>
    </source>
</evidence>
<comment type="subcellular location">
    <subcellularLocation>
        <location evidence="1">Cytoplasm</location>
    </subcellularLocation>
</comment>